<comment type="caution">
    <text evidence="1">The sequence shown here is derived from an EMBL/GenBank/DDBJ whole genome shotgun (WGS) entry which is preliminary data.</text>
</comment>
<dbReference type="RefSeq" id="WP_263334409.1">
    <property type="nucleotide sequence ID" value="NZ_JAGSYH010000002.1"/>
</dbReference>
<gene>
    <name evidence="1" type="ORF">ACFPT7_02265</name>
</gene>
<proteinExistence type="predicted"/>
<organism evidence="1 2">
    <name type="scientific">Acidicapsa dinghuensis</name>
    <dbReference type="NCBI Taxonomy" id="2218256"/>
    <lineage>
        <taxon>Bacteria</taxon>
        <taxon>Pseudomonadati</taxon>
        <taxon>Acidobacteriota</taxon>
        <taxon>Terriglobia</taxon>
        <taxon>Terriglobales</taxon>
        <taxon>Acidobacteriaceae</taxon>
        <taxon>Acidicapsa</taxon>
    </lineage>
</organism>
<evidence type="ECO:0008006" key="3">
    <source>
        <dbReference type="Google" id="ProtNLM"/>
    </source>
</evidence>
<evidence type="ECO:0000313" key="2">
    <source>
        <dbReference type="Proteomes" id="UP001596091"/>
    </source>
</evidence>
<dbReference type="EMBL" id="JBHSPH010000001">
    <property type="protein sequence ID" value="MFC5861110.1"/>
    <property type="molecule type" value="Genomic_DNA"/>
</dbReference>
<dbReference type="Proteomes" id="UP001596091">
    <property type="component" value="Unassembled WGS sequence"/>
</dbReference>
<protein>
    <recommendedName>
        <fullName evidence="3">Ribbon-helix-helix protein, CopG family</fullName>
    </recommendedName>
</protein>
<reference evidence="2" key="1">
    <citation type="journal article" date="2019" name="Int. J. Syst. Evol. Microbiol.">
        <title>The Global Catalogue of Microorganisms (GCM) 10K type strain sequencing project: providing services to taxonomists for standard genome sequencing and annotation.</title>
        <authorList>
            <consortium name="The Broad Institute Genomics Platform"/>
            <consortium name="The Broad Institute Genome Sequencing Center for Infectious Disease"/>
            <person name="Wu L."/>
            <person name="Ma J."/>
        </authorList>
    </citation>
    <scope>NUCLEOTIDE SEQUENCE [LARGE SCALE GENOMIC DNA]</scope>
    <source>
        <strain evidence="2">JCM 4087</strain>
    </source>
</reference>
<evidence type="ECO:0000313" key="1">
    <source>
        <dbReference type="EMBL" id="MFC5861110.1"/>
    </source>
</evidence>
<name>A0ABW1EAV9_9BACT</name>
<keyword evidence="2" id="KW-1185">Reference proteome</keyword>
<accession>A0ABW1EAV9</accession>
<sequence length="54" mass="6186">MAPKRQRAIRLSDVQEAQLAKLSEKLQVDETNVIRIAISRLAEQEGIKVTQKRQ</sequence>